<gene>
    <name evidence="1" type="ORF">EYF80_050229</name>
</gene>
<evidence type="ECO:0000313" key="2">
    <source>
        <dbReference type="Proteomes" id="UP000314294"/>
    </source>
</evidence>
<evidence type="ECO:0000313" key="1">
    <source>
        <dbReference type="EMBL" id="TNN39599.1"/>
    </source>
</evidence>
<comment type="caution">
    <text evidence="1">The sequence shown here is derived from an EMBL/GenBank/DDBJ whole genome shotgun (WGS) entry which is preliminary data.</text>
</comment>
<sequence>MGRRRGEEEDGPLVAWKGSAICSPSLRCHLRKKEARVERRGEERRRNILAEAALCCVALGGEWGSVGAHSLQTDAIRFIVDPK</sequence>
<dbReference type="EMBL" id="SRLO01001266">
    <property type="protein sequence ID" value="TNN39599.1"/>
    <property type="molecule type" value="Genomic_DNA"/>
</dbReference>
<accession>A0A4Z2FEM2</accession>
<dbReference type="Proteomes" id="UP000314294">
    <property type="component" value="Unassembled WGS sequence"/>
</dbReference>
<proteinExistence type="predicted"/>
<organism evidence="1 2">
    <name type="scientific">Liparis tanakae</name>
    <name type="common">Tanaka's snailfish</name>
    <dbReference type="NCBI Taxonomy" id="230148"/>
    <lineage>
        <taxon>Eukaryota</taxon>
        <taxon>Metazoa</taxon>
        <taxon>Chordata</taxon>
        <taxon>Craniata</taxon>
        <taxon>Vertebrata</taxon>
        <taxon>Euteleostomi</taxon>
        <taxon>Actinopterygii</taxon>
        <taxon>Neopterygii</taxon>
        <taxon>Teleostei</taxon>
        <taxon>Neoteleostei</taxon>
        <taxon>Acanthomorphata</taxon>
        <taxon>Eupercaria</taxon>
        <taxon>Perciformes</taxon>
        <taxon>Cottioidei</taxon>
        <taxon>Cottales</taxon>
        <taxon>Liparidae</taxon>
        <taxon>Liparis</taxon>
    </lineage>
</organism>
<keyword evidence="2" id="KW-1185">Reference proteome</keyword>
<dbReference type="AlphaFoldDB" id="A0A4Z2FEM2"/>
<reference evidence="1 2" key="1">
    <citation type="submission" date="2019-03" db="EMBL/GenBank/DDBJ databases">
        <title>First draft genome of Liparis tanakae, snailfish: a comprehensive survey of snailfish specific genes.</title>
        <authorList>
            <person name="Kim W."/>
            <person name="Song I."/>
            <person name="Jeong J.-H."/>
            <person name="Kim D."/>
            <person name="Kim S."/>
            <person name="Ryu S."/>
            <person name="Song J.Y."/>
            <person name="Lee S.K."/>
        </authorList>
    </citation>
    <scope>NUCLEOTIDE SEQUENCE [LARGE SCALE GENOMIC DNA]</scope>
    <source>
        <tissue evidence="1">Muscle</tissue>
    </source>
</reference>
<name>A0A4Z2FEM2_9TELE</name>
<protein>
    <submittedName>
        <fullName evidence="1">Uncharacterized protein</fullName>
    </submittedName>
</protein>